<evidence type="ECO:0000313" key="2">
    <source>
        <dbReference type="Proteomes" id="UP001626550"/>
    </source>
</evidence>
<proteinExistence type="predicted"/>
<reference evidence="1 2" key="1">
    <citation type="submission" date="2024-11" db="EMBL/GenBank/DDBJ databases">
        <title>Adaptive evolution of stress response genes in parasites aligns with host niche diversity.</title>
        <authorList>
            <person name="Hahn C."/>
            <person name="Resl P."/>
        </authorList>
    </citation>
    <scope>NUCLEOTIDE SEQUENCE [LARGE SCALE GENOMIC DNA]</scope>
    <source>
        <strain evidence="1">EGGRZ-B1_66</strain>
        <tissue evidence="1">Body</tissue>
    </source>
</reference>
<dbReference type="AlphaFoldDB" id="A0ABD2PYU3"/>
<sequence length="321" mass="34927">MPKVLTTKLQMQPEPVFNAFYAADMQRAGAIYATIKKPLSSQHFENNYHNGLSQQIQRRKISINSVDQNYQGQTTLTRRHLAKEFFDENLVSSQPMMLIPANSPKPETGNGIDEATTTSGIITDSEGSIQLLSRLSNGDPTTTTSIQTLISASAPYVTLKEIPYPPERNISLNGNASHEDSTVTLPKSVMKRDECVNHGTIVGGGGGGGGRIGKQLRFTTLSIVCCRAIQSAPRAIIEWGIARLALTWNAKVSYLVQSLLTCCTECSTECPSSQYQSSSCSEYSDIECKDCAPSCVAIDFEFIPCSGNSNRVCKSMFLNAS</sequence>
<name>A0ABD2PYU3_9PLAT</name>
<accession>A0ABD2PYU3</accession>
<organism evidence="1 2">
    <name type="scientific">Cichlidogyrus casuarinus</name>
    <dbReference type="NCBI Taxonomy" id="1844966"/>
    <lineage>
        <taxon>Eukaryota</taxon>
        <taxon>Metazoa</taxon>
        <taxon>Spiralia</taxon>
        <taxon>Lophotrochozoa</taxon>
        <taxon>Platyhelminthes</taxon>
        <taxon>Monogenea</taxon>
        <taxon>Monopisthocotylea</taxon>
        <taxon>Dactylogyridea</taxon>
        <taxon>Ancyrocephalidae</taxon>
        <taxon>Cichlidogyrus</taxon>
    </lineage>
</organism>
<keyword evidence="2" id="KW-1185">Reference proteome</keyword>
<dbReference type="EMBL" id="JBJKFK010001785">
    <property type="protein sequence ID" value="KAL3312243.1"/>
    <property type="molecule type" value="Genomic_DNA"/>
</dbReference>
<comment type="caution">
    <text evidence="1">The sequence shown here is derived from an EMBL/GenBank/DDBJ whole genome shotgun (WGS) entry which is preliminary data.</text>
</comment>
<gene>
    <name evidence="1" type="ORF">Ciccas_009166</name>
</gene>
<protein>
    <submittedName>
        <fullName evidence="1">Uncharacterized protein</fullName>
    </submittedName>
</protein>
<evidence type="ECO:0000313" key="1">
    <source>
        <dbReference type="EMBL" id="KAL3312243.1"/>
    </source>
</evidence>
<dbReference type="Proteomes" id="UP001626550">
    <property type="component" value="Unassembled WGS sequence"/>
</dbReference>